<evidence type="ECO:0000256" key="1">
    <source>
        <dbReference type="SAM" id="MobiDB-lite"/>
    </source>
</evidence>
<accession>A0A507DBG7</accession>
<dbReference type="EMBL" id="QEAM01000041">
    <property type="protein sequence ID" value="TPX49029.1"/>
    <property type="molecule type" value="Genomic_DNA"/>
</dbReference>
<gene>
    <name evidence="2" type="ORF">SeLEV6574_g01723</name>
</gene>
<protein>
    <submittedName>
        <fullName evidence="2">Uncharacterized protein</fullName>
    </submittedName>
</protein>
<name>A0A507DBG7_9FUNG</name>
<dbReference type="VEuPathDB" id="FungiDB:SeMB42_g07343"/>
<feature type="region of interest" description="Disordered" evidence="1">
    <location>
        <begin position="1"/>
        <end position="37"/>
    </location>
</feature>
<proteinExistence type="predicted"/>
<feature type="region of interest" description="Disordered" evidence="1">
    <location>
        <begin position="152"/>
        <end position="177"/>
    </location>
</feature>
<feature type="compositionally biased region" description="Basic and acidic residues" evidence="1">
    <location>
        <begin position="1"/>
        <end position="13"/>
    </location>
</feature>
<evidence type="ECO:0000313" key="3">
    <source>
        <dbReference type="Proteomes" id="UP000320475"/>
    </source>
</evidence>
<sequence length="177" mass="19672">MEANRRARPDAKIKCSTSKPKRSNDDDEYSPPMVESTNNVNNANQYCDVGIGSFEFVGNDINCDDDCDQSPRRLIDFLGKAEQRASECSVGRHNTERCTGSTLHIEVSTTLALSSINWHHHDFPSQSDDKGKTPMNAGSSTHLCLTQHAQGVSDDRSTQSISGSKEASKDPHFWRWL</sequence>
<comment type="caution">
    <text evidence="2">The sequence shown here is derived from an EMBL/GenBank/DDBJ whole genome shotgun (WGS) entry which is preliminary data.</text>
</comment>
<reference evidence="2 3" key="1">
    <citation type="journal article" date="2019" name="Sci. Rep.">
        <title>Comparative genomics of chytrid fungi reveal insights into the obligate biotrophic and pathogenic lifestyle of Synchytrium endobioticum.</title>
        <authorList>
            <person name="van de Vossenberg B.T.L.H."/>
            <person name="Warris S."/>
            <person name="Nguyen H.D.T."/>
            <person name="van Gent-Pelzer M.P.E."/>
            <person name="Joly D.L."/>
            <person name="van de Geest H.C."/>
            <person name="Bonants P.J.M."/>
            <person name="Smith D.S."/>
            <person name="Levesque C.A."/>
            <person name="van der Lee T.A.J."/>
        </authorList>
    </citation>
    <scope>NUCLEOTIDE SEQUENCE [LARGE SCALE GENOMIC DNA]</scope>
    <source>
        <strain evidence="2 3">LEV6574</strain>
    </source>
</reference>
<evidence type="ECO:0000313" key="2">
    <source>
        <dbReference type="EMBL" id="TPX49029.1"/>
    </source>
</evidence>
<feature type="compositionally biased region" description="Basic and acidic residues" evidence="1">
    <location>
        <begin position="166"/>
        <end position="177"/>
    </location>
</feature>
<dbReference type="AlphaFoldDB" id="A0A507DBG7"/>
<dbReference type="Proteomes" id="UP000320475">
    <property type="component" value="Unassembled WGS sequence"/>
</dbReference>
<organism evidence="2 3">
    <name type="scientific">Synchytrium endobioticum</name>
    <dbReference type="NCBI Taxonomy" id="286115"/>
    <lineage>
        <taxon>Eukaryota</taxon>
        <taxon>Fungi</taxon>
        <taxon>Fungi incertae sedis</taxon>
        <taxon>Chytridiomycota</taxon>
        <taxon>Chytridiomycota incertae sedis</taxon>
        <taxon>Chytridiomycetes</taxon>
        <taxon>Synchytriales</taxon>
        <taxon>Synchytriaceae</taxon>
        <taxon>Synchytrium</taxon>
    </lineage>
</organism>